<keyword evidence="2" id="KW-0012">Acyltransferase</keyword>
<sequence length="238" mass="25518">MVRALQERAARAFPAVDESRDGGWWLRHTTSPSWWLGATLPHDDGDLDRRVNAAEEFYAERRAVTRFQITPGVCAPALDPLLARRGYRRELSVELRTASTVDALGPANGVELSDAPGPAWFGVWRSRHGGDAEAERALLARVPAPSAYALAHRDGVPVAVGRCVAEDGWAGVFGMVTLPGEQGRGAGRAILAALAGWAAGRAATGMFLQVTADNAGARRLYERAGFTTAAVFHYRVGD</sequence>
<dbReference type="Gene3D" id="3.40.630.30">
    <property type="match status" value="1"/>
</dbReference>
<evidence type="ECO:0000313" key="5">
    <source>
        <dbReference type="Proteomes" id="UP001165079"/>
    </source>
</evidence>
<organism evidence="4 5">
    <name type="scientific">Actinorhabdospora filicis</name>
    <dbReference type="NCBI Taxonomy" id="1785913"/>
    <lineage>
        <taxon>Bacteria</taxon>
        <taxon>Bacillati</taxon>
        <taxon>Actinomycetota</taxon>
        <taxon>Actinomycetes</taxon>
        <taxon>Micromonosporales</taxon>
        <taxon>Micromonosporaceae</taxon>
        <taxon>Actinorhabdospora</taxon>
    </lineage>
</organism>
<dbReference type="Pfam" id="PF24553">
    <property type="entry name" value="Rv0428c_C"/>
    <property type="match status" value="1"/>
</dbReference>
<dbReference type="EMBL" id="BSTX01000006">
    <property type="protein sequence ID" value="GLZ81551.1"/>
    <property type="molecule type" value="Genomic_DNA"/>
</dbReference>
<dbReference type="SUPFAM" id="SSF55729">
    <property type="entry name" value="Acyl-CoA N-acyltransferases (Nat)"/>
    <property type="match status" value="1"/>
</dbReference>
<proteinExistence type="predicted"/>
<name>A0A9W6SVK5_9ACTN</name>
<evidence type="ECO:0000256" key="2">
    <source>
        <dbReference type="ARBA" id="ARBA00023315"/>
    </source>
</evidence>
<reference evidence="4" key="1">
    <citation type="submission" date="2023-03" db="EMBL/GenBank/DDBJ databases">
        <title>Actinorhabdospora filicis NBRC 111898.</title>
        <authorList>
            <person name="Ichikawa N."/>
            <person name="Sato H."/>
            <person name="Tonouchi N."/>
        </authorList>
    </citation>
    <scope>NUCLEOTIDE SEQUENCE</scope>
    <source>
        <strain evidence="4">NBRC 111898</strain>
    </source>
</reference>
<dbReference type="InterPro" id="IPR056935">
    <property type="entry name" value="Rv0428c-like_C"/>
</dbReference>
<evidence type="ECO:0000259" key="3">
    <source>
        <dbReference type="PROSITE" id="PS51186"/>
    </source>
</evidence>
<accession>A0A9W6SVK5</accession>
<dbReference type="PANTHER" id="PTHR43420">
    <property type="entry name" value="ACETYLTRANSFERASE"/>
    <property type="match status" value="1"/>
</dbReference>
<dbReference type="Proteomes" id="UP001165079">
    <property type="component" value="Unassembled WGS sequence"/>
</dbReference>
<protein>
    <submittedName>
        <fullName evidence="4">Acetyltransferase</fullName>
    </submittedName>
</protein>
<dbReference type="InterPro" id="IPR016181">
    <property type="entry name" value="Acyl_CoA_acyltransferase"/>
</dbReference>
<feature type="domain" description="N-acetyltransferase" evidence="3">
    <location>
        <begin position="110"/>
        <end position="238"/>
    </location>
</feature>
<dbReference type="PROSITE" id="PS51186">
    <property type="entry name" value="GNAT"/>
    <property type="match status" value="1"/>
</dbReference>
<comment type="caution">
    <text evidence="4">The sequence shown here is derived from an EMBL/GenBank/DDBJ whole genome shotgun (WGS) entry which is preliminary data.</text>
</comment>
<dbReference type="InterPro" id="IPR000182">
    <property type="entry name" value="GNAT_dom"/>
</dbReference>
<evidence type="ECO:0000313" key="4">
    <source>
        <dbReference type="EMBL" id="GLZ81551.1"/>
    </source>
</evidence>
<keyword evidence="5" id="KW-1185">Reference proteome</keyword>
<evidence type="ECO:0000256" key="1">
    <source>
        <dbReference type="ARBA" id="ARBA00022679"/>
    </source>
</evidence>
<dbReference type="AlphaFoldDB" id="A0A9W6SVK5"/>
<keyword evidence="1" id="KW-0808">Transferase</keyword>
<dbReference type="InterPro" id="IPR050680">
    <property type="entry name" value="YpeA/RimI_acetyltransf"/>
</dbReference>
<gene>
    <name evidence="4" type="ORF">Afil01_63580</name>
</gene>
<dbReference type="GO" id="GO:0016747">
    <property type="term" value="F:acyltransferase activity, transferring groups other than amino-acyl groups"/>
    <property type="evidence" value="ECO:0007669"/>
    <property type="project" value="InterPro"/>
</dbReference>